<proteinExistence type="predicted"/>
<feature type="transmembrane region" description="Helical" evidence="1">
    <location>
        <begin position="63"/>
        <end position="83"/>
    </location>
</feature>
<keyword evidence="3" id="KW-1185">Reference proteome</keyword>
<protein>
    <submittedName>
        <fullName evidence="2">Bacteriocin ABC transporter permease</fullName>
    </submittedName>
</protein>
<dbReference type="KEGG" id="cbac:JI75_04560"/>
<feature type="transmembrane region" description="Helical" evidence="1">
    <location>
        <begin position="140"/>
        <end position="163"/>
    </location>
</feature>
<feature type="transmembrane region" description="Helical" evidence="1">
    <location>
        <begin position="32"/>
        <end position="51"/>
    </location>
</feature>
<dbReference type="HOGENOM" id="CLU_077103_1_0_11"/>
<evidence type="ECO:0000313" key="3">
    <source>
        <dbReference type="Proteomes" id="UP000031121"/>
    </source>
</evidence>
<name>A0A0A8B3J0_9ACTN</name>
<dbReference type="OrthoDB" id="3173426at2"/>
<keyword evidence="1" id="KW-0472">Membrane</keyword>
<keyword evidence="1" id="KW-0812">Transmembrane</keyword>
<feature type="transmembrane region" description="Helical" evidence="1">
    <location>
        <begin position="170"/>
        <end position="190"/>
    </location>
</feature>
<dbReference type="AlphaFoldDB" id="A0A0A8B3J0"/>
<evidence type="ECO:0000256" key="1">
    <source>
        <dbReference type="SAM" id="Phobius"/>
    </source>
</evidence>
<evidence type="ECO:0000313" key="2">
    <source>
        <dbReference type="EMBL" id="AJC12046.1"/>
    </source>
</evidence>
<accession>A0A0A8B3J0</accession>
<dbReference type="EMBL" id="CP009302">
    <property type="protein sequence ID" value="AJC12046.1"/>
    <property type="molecule type" value="Genomic_DNA"/>
</dbReference>
<organism evidence="2 3">
    <name type="scientific">Berryella intestinalis</name>
    <dbReference type="NCBI Taxonomy" id="1531429"/>
    <lineage>
        <taxon>Bacteria</taxon>
        <taxon>Bacillati</taxon>
        <taxon>Actinomycetota</taxon>
        <taxon>Coriobacteriia</taxon>
        <taxon>Eggerthellales</taxon>
        <taxon>Eggerthellaceae</taxon>
        <taxon>Berryella</taxon>
    </lineage>
</organism>
<feature type="transmembrane region" description="Helical" evidence="1">
    <location>
        <begin position="103"/>
        <end position="128"/>
    </location>
</feature>
<reference evidence="3" key="1">
    <citation type="submission" date="2014-08" db="EMBL/GenBank/DDBJ databases">
        <title>Coriobacteriaceae sp. complete genome.</title>
        <authorList>
            <person name="Looft T."/>
            <person name="Bayles D.O."/>
            <person name="Stanton T.B."/>
        </authorList>
    </citation>
    <scope>NUCLEOTIDE SEQUENCE [LARGE SCALE GENOMIC DNA]</scope>
    <source>
        <strain evidence="3">68-1-3</strain>
    </source>
</reference>
<dbReference type="Proteomes" id="UP000031121">
    <property type="component" value="Chromosome"/>
</dbReference>
<dbReference type="InterPro" id="IPR021205">
    <property type="entry name" value="Lanti_perm_SpaE/MutE/EpiE-like"/>
</dbReference>
<feature type="transmembrane region" description="Helical" evidence="1">
    <location>
        <begin position="232"/>
        <end position="256"/>
    </location>
</feature>
<gene>
    <name evidence="2" type="ORF">JI75_04560</name>
</gene>
<keyword evidence="1" id="KW-1133">Transmembrane helix</keyword>
<dbReference type="STRING" id="1531429.JI75_04560"/>
<dbReference type="CDD" id="cd21807">
    <property type="entry name" value="ABC-2_lan_permease_MutE_EpiE-like"/>
    <property type="match status" value="1"/>
</dbReference>
<sequence>MESFPARKGGSAFASAFKAEILKSKHGAPMRLAIALALPFPLLALHVALNAPQFGIQYSLWNYWYALLMPISISLVAATVANADARMGNRGLLSCGIPLSYVWGAKVAWCLALSLLSNLTVFIVYAAASLAAPEGSAGMLPMLETAFVLTVASSWMVPATLLLTMRAGMLAGAFVPLFMQLGLSFGWSAIPFWPLVPPTATIVLPTAFLPVLPSGEPASIGMALVESMGQGGVVALALVTACALTAALATAGAMWVSRSEELR</sequence>
<reference evidence="2 3" key="2">
    <citation type="journal article" date="2015" name="Genome Announc.">
        <title>Complete Genome Sequence of Coriobacteriaceae Strain 68-1-3, a Novel Mucus-Degrading Isolate from the Swine Intestinal Tract.</title>
        <authorList>
            <person name="Looft T."/>
            <person name="Bayles D.O."/>
            <person name="Alt D.P."/>
            <person name="Stanton T.B."/>
        </authorList>
    </citation>
    <scope>NUCLEOTIDE SEQUENCE [LARGE SCALE GENOMIC DNA]</scope>
    <source>
        <strain evidence="2 3">68-1-3</strain>
    </source>
</reference>